<reference evidence="2" key="2">
    <citation type="submission" date="2025-05" db="UniProtKB">
        <authorList>
            <consortium name="Ensembl"/>
        </authorList>
    </citation>
    <scope>IDENTIFICATION</scope>
    <source>
        <strain evidence="2">Thorbecke</strain>
    </source>
</reference>
<feature type="region of interest" description="Disordered" evidence="1">
    <location>
        <begin position="1"/>
        <end position="30"/>
    </location>
</feature>
<dbReference type="AlphaFoldDB" id="A0A5F9D317"/>
<dbReference type="Proteomes" id="UP000001811">
    <property type="component" value="Chromosome X"/>
</dbReference>
<proteinExistence type="predicted"/>
<keyword evidence="3" id="KW-1185">Reference proteome</keyword>
<protein>
    <submittedName>
        <fullName evidence="2">Uncharacterized protein</fullName>
    </submittedName>
</protein>
<name>A0A5F9D317_RABIT</name>
<evidence type="ECO:0000256" key="1">
    <source>
        <dbReference type="SAM" id="MobiDB-lite"/>
    </source>
</evidence>
<reference evidence="2 3" key="1">
    <citation type="journal article" date="2011" name="Nature">
        <title>A high-resolution map of human evolutionary constraint using 29 mammals.</title>
        <authorList>
            <person name="Lindblad-Toh K."/>
            <person name="Garber M."/>
            <person name="Zuk O."/>
            <person name="Lin M.F."/>
            <person name="Parker B.J."/>
            <person name="Washietl S."/>
            <person name="Kheradpour P."/>
            <person name="Ernst J."/>
            <person name="Jordan G."/>
            <person name="Mauceli E."/>
            <person name="Ward L.D."/>
            <person name="Lowe C.B."/>
            <person name="Holloway A.K."/>
            <person name="Clamp M."/>
            <person name="Gnerre S."/>
            <person name="Alfoldi J."/>
            <person name="Beal K."/>
            <person name="Chang J."/>
            <person name="Clawson H."/>
            <person name="Cuff J."/>
            <person name="Di Palma F."/>
            <person name="Fitzgerald S."/>
            <person name="Flicek P."/>
            <person name="Guttman M."/>
            <person name="Hubisz M.J."/>
            <person name="Jaffe D.B."/>
            <person name="Jungreis I."/>
            <person name="Kent W.J."/>
            <person name="Kostka D."/>
            <person name="Lara M."/>
            <person name="Martins A.L."/>
            <person name="Massingham T."/>
            <person name="Moltke I."/>
            <person name="Raney B.J."/>
            <person name="Rasmussen M.D."/>
            <person name="Robinson J."/>
            <person name="Stark A."/>
            <person name="Vilella A.J."/>
            <person name="Wen J."/>
            <person name="Xie X."/>
            <person name="Zody M.C."/>
            <person name="Baldwin J."/>
            <person name="Bloom T."/>
            <person name="Chin C.W."/>
            <person name="Heiman D."/>
            <person name="Nicol R."/>
            <person name="Nusbaum C."/>
            <person name="Young S."/>
            <person name="Wilkinson J."/>
            <person name="Worley K.C."/>
            <person name="Kovar C.L."/>
            <person name="Muzny D.M."/>
            <person name="Gibbs R.A."/>
            <person name="Cree A."/>
            <person name="Dihn H.H."/>
            <person name="Fowler G."/>
            <person name="Jhangiani S."/>
            <person name="Joshi V."/>
            <person name="Lee S."/>
            <person name="Lewis L.R."/>
            <person name="Nazareth L.V."/>
            <person name="Okwuonu G."/>
            <person name="Santibanez J."/>
            <person name="Warren W.C."/>
            <person name="Mardis E.R."/>
            <person name="Weinstock G.M."/>
            <person name="Wilson R.K."/>
            <person name="Delehaunty K."/>
            <person name="Dooling D."/>
            <person name="Fronik C."/>
            <person name="Fulton L."/>
            <person name="Fulton B."/>
            <person name="Graves T."/>
            <person name="Minx P."/>
            <person name="Sodergren E."/>
            <person name="Birney E."/>
            <person name="Margulies E.H."/>
            <person name="Herrero J."/>
            <person name="Green E.D."/>
            <person name="Haussler D."/>
            <person name="Siepel A."/>
            <person name="Goldman N."/>
            <person name="Pollard K.S."/>
            <person name="Pedersen J.S."/>
            <person name="Lander E.S."/>
            <person name="Kellis M."/>
        </authorList>
    </citation>
    <scope>NUCLEOTIDE SEQUENCE [LARGE SCALE GENOMIC DNA]</scope>
    <source>
        <strain evidence="2 3">Thorbecke inbred</strain>
    </source>
</reference>
<dbReference type="EMBL" id="AAGW02046825">
    <property type="status" value="NOT_ANNOTATED_CDS"/>
    <property type="molecule type" value="Genomic_DNA"/>
</dbReference>
<evidence type="ECO:0000313" key="3">
    <source>
        <dbReference type="Proteomes" id="UP000001811"/>
    </source>
</evidence>
<evidence type="ECO:0000313" key="2">
    <source>
        <dbReference type="Ensembl" id="ENSOCUP00000039759.1"/>
    </source>
</evidence>
<sequence>MDKGQSEAHANVTPVKASEMEPKKPVKHHQSSNNILIYLFNRQLGIPRNDVDLSQWKWMLM</sequence>
<organism evidence="2 3">
    <name type="scientific">Oryctolagus cuniculus</name>
    <name type="common">Rabbit</name>
    <dbReference type="NCBI Taxonomy" id="9986"/>
    <lineage>
        <taxon>Eukaryota</taxon>
        <taxon>Metazoa</taxon>
        <taxon>Chordata</taxon>
        <taxon>Craniata</taxon>
        <taxon>Vertebrata</taxon>
        <taxon>Euteleostomi</taxon>
        <taxon>Mammalia</taxon>
        <taxon>Eutheria</taxon>
        <taxon>Euarchontoglires</taxon>
        <taxon>Glires</taxon>
        <taxon>Lagomorpha</taxon>
        <taxon>Leporidae</taxon>
        <taxon>Oryctolagus</taxon>
    </lineage>
</organism>
<dbReference type="Ensembl" id="ENSOCUT00000056006.1">
    <property type="protein sequence ID" value="ENSOCUP00000049960.1"/>
    <property type="gene ID" value="ENSOCUG00000036172.1"/>
</dbReference>
<accession>A0A5F9D317</accession>
<dbReference type="Bgee" id="ENSOCUG00000036172">
    <property type="expression patterns" value="Expressed in testis and 3 other cell types or tissues"/>
</dbReference>
<dbReference type="GeneTree" id="ENSGT01150000287220"/>
<dbReference type="EMBL" id="AAGW02046822">
    <property type="status" value="NOT_ANNOTATED_CDS"/>
    <property type="molecule type" value="Genomic_DNA"/>
</dbReference>
<dbReference type="Ensembl" id="ENSOCUT00000040401.1">
    <property type="protein sequence ID" value="ENSOCUP00000039759.1"/>
    <property type="gene ID" value="ENSOCUG00000039103.1"/>
</dbReference>